<sequence length="462" mass="51506">MPAQKRSAEEKYSDEDPPHNAAVNHEGDEAEEDVDEPVEGEEQNDVVAADDDEQQQEDAEKDEDKHGGGAVPDRTLECTSDDDDVNDDEFIVVKLSDIRKEVQCPICLGIIRKTRTVMECLHRFCRECIDKSMRMGNNECPACRLHCASRRSLRDDPNYDALIAAIYPDIDQYEEEDLAFQEEEIVRNKQIQAAIAQTFRRQTEALGRKRRRSSGNYRRRRNYRSEDDDDANGHDGGKDSSSAEERCTEPKPKRPKRWRVPPSPAAASVCGDGGGDENDQEVQREAVVAPPAFVGTSEILAWGKGGLRSSTRYGSGNGGNVKHSRSRFARLTDYFRTWDQNESELDIQVVLVSLDEQKEPSLQHSYLCGKPALSVGQLCQFIAVQTSLPPDKVEILGAKGICCSKLSSLSTMQVQTPSSTAFEACKDELQVLDSEETLAGLKAASNFTRGHLMLAYRQKLSI</sequence>
<evidence type="ECO:0000256" key="2">
    <source>
        <dbReference type="ARBA" id="ARBA00022771"/>
    </source>
</evidence>
<dbReference type="PANTHER" id="PTHR46537:SF3">
    <property type="entry name" value="E3 UBIQUITIN-PROTEIN LIGASE RING1A"/>
    <property type="match status" value="1"/>
</dbReference>
<feature type="compositionally biased region" description="Acidic residues" evidence="5">
    <location>
        <begin position="28"/>
        <end position="61"/>
    </location>
</feature>
<feature type="region of interest" description="Disordered" evidence="5">
    <location>
        <begin position="202"/>
        <end position="281"/>
    </location>
</feature>
<dbReference type="Proteomes" id="UP000813463">
    <property type="component" value="Chromosome 6"/>
</dbReference>
<keyword evidence="1" id="KW-0479">Metal-binding</keyword>
<dbReference type="Gene3D" id="3.30.40.10">
    <property type="entry name" value="Zinc/RING finger domain, C3HC4 (zinc finger)"/>
    <property type="match status" value="1"/>
</dbReference>
<evidence type="ECO:0000313" key="7">
    <source>
        <dbReference type="Proteomes" id="UP000813463"/>
    </source>
</evidence>
<evidence type="ECO:0000256" key="1">
    <source>
        <dbReference type="ARBA" id="ARBA00022723"/>
    </source>
</evidence>
<name>A0A9R0JZJ5_SPIOL</name>
<dbReference type="PROSITE" id="PS50089">
    <property type="entry name" value="ZF_RING_2"/>
    <property type="match status" value="1"/>
</dbReference>
<keyword evidence="7" id="KW-1185">Reference proteome</keyword>
<dbReference type="PROSITE" id="PS00518">
    <property type="entry name" value="ZF_RING_1"/>
    <property type="match status" value="1"/>
</dbReference>
<evidence type="ECO:0000313" key="8">
    <source>
        <dbReference type="RefSeq" id="XP_021852195.2"/>
    </source>
</evidence>
<reference evidence="7" key="1">
    <citation type="journal article" date="2021" name="Nat. Commun.">
        <title>Genomic analyses provide insights into spinach domestication and the genetic basis of agronomic traits.</title>
        <authorList>
            <person name="Cai X."/>
            <person name="Sun X."/>
            <person name="Xu C."/>
            <person name="Sun H."/>
            <person name="Wang X."/>
            <person name="Ge C."/>
            <person name="Zhang Z."/>
            <person name="Wang Q."/>
            <person name="Fei Z."/>
            <person name="Jiao C."/>
            <person name="Wang Q."/>
        </authorList>
    </citation>
    <scope>NUCLEOTIDE SEQUENCE [LARGE SCALE GENOMIC DNA]</scope>
    <source>
        <strain evidence="7">cv. Varoflay</strain>
    </source>
</reference>
<dbReference type="CDD" id="cd16531">
    <property type="entry name" value="RING-HC_RING1-like"/>
    <property type="match status" value="1"/>
</dbReference>
<evidence type="ECO:0000259" key="6">
    <source>
        <dbReference type="PROSITE" id="PS50089"/>
    </source>
</evidence>
<organism evidence="7 8">
    <name type="scientific">Spinacia oleracea</name>
    <name type="common">Spinach</name>
    <dbReference type="NCBI Taxonomy" id="3562"/>
    <lineage>
        <taxon>Eukaryota</taxon>
        <taxon>Viridiplantae</taxon>
        <taxon>Streptophyta</taxon>
        <taxon>Embryophyta</taxon>
        <taxon>Tracheophyta</taxon>
        <taxon>Spermatophyta</taxon>
        <taxon>Magnoliopsida</taxon>
        <taxon>eudicotyledons</taxon>
        <taxon>Gunneridae</taxon>
        <taxon>Pentapetalae</taxon>
        <taxon>Caryophyllales</taxon>
        <taxon>Chenopodiaceae</taxon>
        <taxon>Chenopodioideae</taxon>
        <taxon>Anserineae</taxon>
        <taxon>Spinacia</taxon>
    </lineage>
</organism>
<protein>
    <submittedName>
        <fullName evidence="8">E3 ubiquitin-protein ligase RING1a</fullName>
    </submittedName>
</protein>
<feature type="region of interest" description="Disordered" evidence="5">
    <location>
        <begin position="1"/>
        <end position="82"/>
    </location>
</feature>
<dbReference type="KEGG" id="soe:110791745"/>
<keyword evidence="2 4" id="KW-0863">Zinc-finger</keyword>
<evidence type="ECO:0000256" key="3">
    <source>
        <dbReference type="ARBA" id="ARBA00022833"/>
    </source>
</evidence>
<dbReference type="Pfam" id="PF13923">
    <property type="entry name" value="zf-C3HC4_2"/>
    <property type="match status" value="1"/>
</dbReference>
<feature type="compositionally biased region" description="Basic and acidic residues" evidence="5">
    <location>
        <begin position="231"/>
        <end position="252"/>
    </location>
</feature>
<dbReference type="GO" id="GO:0008270">
    <property type="term" value="F:zinc ion binding"/>
    <property type="evidence" value="ECO:0007669"/>
    <property type="project" value="UniProtKB-KW"/>
</dbReference>
<feature type="compositionally biased region" description="Basic residues" evidence="5">
    <location>
        <begin position="208"/>
        <end position="222"/>
    </location>
</feature>
<keyword evidence="3" id="KW-0862">Zinc</keyword>
<dbReference type="GeneID" id="110791745"/>
<gene>
    <name evidence="8" type="primary">LOC110791745</name>
</gene>
<dbReference type="SMART" id="SM00184">
    <property type="entry name" value="RING"/>
    <property type="match status" value="1"/>
</dbReference>
<reference evidence="8" key="2">
    <citation type="submission" date="2025-08" db="UniProtKB">
        <authorList>
            <consortium name="RefSeq"/>
        </authorList>
    </citation>
    <scope>IDENTIFICATION</scope>
    <source>
        <tissue evidence="8">Leaf</tissue>
    </source>
</reference>
<proteinExistence type="predicted"/>
<evidence type="ECO:0000256" key="5">
    <source>
        <dbReference type="SAM" id="MobiDB-lite"/>
    </source>
</evidence>
<dbReference type="SUPFAM" id="SSF57850">
    <property type="entry name" value="RING/U-box"/>
    <property type="match status" value="1"/>
</dbReference>
<dbReference type="PANTHER" id="PTHR46537">
    <property type="entry name" value="OS11G0578200 PROTEIN"/>
    <property type="match status" value="1"/>
</dbReference>
<dbReference type="InterPro" id="IPR044592">
    <property type="entry name" value="RING1A/B"/>
</dbReference>
<dbReference type="InterPro" id="IPR017907">
    <property type="entry name" value="Znf_RING_CS"/>
</dbReference>
<feature type="compositionally biased region" description="Basic and acidic residues" evidence="5">
    <location>
        <begin position="1"/>
        <end position="18"/>
    </location>
</feature>
<dbReference type="InterPro" id="IPR001841">
    <property type="entry name" value="Znf_RING"/>
</dbReference>
<dbReference type="InterPro" id="IPR013083">
    <property type="entry name" value="Znf_RING/FYVE/PHD"/>
</dbReference>
<feature type="domain" description="RING-type" evidence="6">
    <location>
        <begin position="104"/>
        <end position="144"/>
    </location>
</feature>
<accession>A0A9R0JZJ5</accession>
<evidence type="ECO:0000256" key="4">
    <source>
        <dbReference type="PROSITE-ProRule" id="PRU00175"/>
    </source>
</evidence>
<dbReference type="AlphaFoldDB" id="A0A9R0JZJ5"/>
<dbReference type="RefSeq" id="XP_021852195.2">
    <property type="nucleotide sequence ID" value="XM_021996503.2"/>
</dbReference>